<evidence type="ECO:0000256" key="1">
    <source>
        <dbReference type="SAM" id="MobiDB-lite"/>
    </source>
</evidence>
<evidence type="ECO:0000313" key="4">
    <source>
        <dbReference type="Proteomes" id="UP000186817"/>
    </source>
</evidence>
<evidence type="ECO:0000256" key="2">
    <source>
        <dbReference type="SAM" id="Phobius"/>
    </source>
</evidence>
<feature type="compositionally biased region" description="Low complexity" evidence="1">
    <location>
        <begin position="82"/>
        <end position="92"/>
    </location>
</feature>
<proteinExistence type="predicted"/>
<keyword evidence="2" id="KW-1133">Transmembrane helix</keyword>
<feature type="compositionally biased region" description="Polar residues" evidence="1">
    <location>
        <begin position="101"/>
        <end position="112"/>
    </location>
</feature>
<dbReference type="AlphaFoldDB" id="A0A1Q9EYV8"/>
<feature type="transmembrane region" description="Helical" evidence="2">
    <location>
        <begin position="16"/>
        <end position="37"/>
    </location>
</feature>
<name>A0A1Q9EYV8_SYMMI</name>
<keyword evidence="2" id="KW-0812">Transmembrane</keyword>
<comment type="caution">
    <text evidence="3">The sequence shown here is derived from an EMBL/GenBank/DDBJ whole genome shotgun (WGS) entry which is preliminary data.</text>
</comment>
<organism evidence="3 4">
    <name type="scientific">Symbiodinium microadriaticum</name>
    <name type="common">Dinoflagellate</name>
    <name type="synonym">Zooxanthella microadriatica</name>
    <dbReference type="NCBI Taxonomy" id="2951"/>
    <lineage>
        <taxon>Eukaryota</taxon>
        <taxon>Sar</taxon>
        <taxon>Alveolata</taxon>
        <taxon>Dinophyceae</taxon>
        <taxon>Suessiales</taxon>
        <taxon>Symbiodiniaceae</taxon>
        <taxon>Symbiodinium</taxon>
    </lineage>
</organism>
<dbReference type="EMBL" id="LSRX01000040">
    <property type="protein sequence ID" value="OLQ12644.1"/>
    <property type="molecule type" value="Genomic_DNA"/>
</dbReference>
<accession>A0A1Q9EYV8</accession>
<sequence>MEEGSKVQPTVSRSPGFYISTWGLAVVNLMAAAGLLLPVRHKPAALDPDAWKSPRWTPTDADLDTTSTPVHSQALLGRGGHSRSPSPRPSQSDFGLDVSAARSSNVYGGNSG</sequence>
<feature type="region of interest" description="Disordered" evidence="1">
    <location>
        <begin position="44"/>
        <end position="112"/>
    </location>
</feature>
<protein>
    <submittedName>
        <fullName evidence="3">Uncharacterized protein</fullName>
    </submittedName>
</protein>
<evidence type="ECO:0000313" key="3">
    <source>
        <dbReference type="EMBL" id="OLQ12644.1"/>
    </source>
</evidence>
<dbReference type="Proteomes" id="UP000186817">
    <property type="component" value="Unassembled WGS sequence"/>
</dbReference>
<keyword evidence="2" id="KW-0472">Membrane</keyword>
<gene>
    <name evidence="3" type="ORF">AK812_SmicGene3409</name>
</gene>
<keyword evidence="4" id="KW-1185">Reference proteome</keyword>
<reference evidence="3 4" key="1">
    <citation type="submission" date="2016-02" db="EMBL/GenBank/DDBJ databases">
        <title>Genome analysis of coral dinoflagellate symbionts highlights evolutionary adaptations to a symbiotic lifestyle.</title>
        <authorList>
            <person name="Aranda M."/>
            <person name="Li Y."/>
            <person name="Liew Y.J."/>
            <person name="Baumgarten S."/>
            <person name="Simakov O."/>
            <person name="Wilson M."/>
            <person name="Piel J."/>
            <person name="Ashoor H."/>
            <person name="Bougouffa S."/>
            <person name="Bajic V.B."/>
            <person name="Ryu T."/>
            <person name="Ravasi T."/>
            <person name="Bayer T."/>
            <person name="Micklem G."/>
            <person name="Kim H."/>
            <person name="Bhak J."/>
            <person name="Lajeunesse T.C."/>
            <person name="Voolstra C.R."/>
        </authorList>
    </citation>
    <scope>NUCLEOTIDE SEQUENCE [LARGE SCALE GENOMIC DNA]</scope>
    <source>
        <strain evidence="3 4">CCMP2467</strain>
    </source>
</reference>